<reference evidence="1 2" key="1">
    <citation type="submission" date="2024-07" db="EMBL/GenBank/DDBJ databases">
        <title>Genomic Encyclopedia of Type Strains, Phase V (KMG-V): Genome sequencing to study the core and pangenomes of soil and plant-associated prokaryotes.</title>
        <authorList>
            <person name="Whitman W."/>
        </authorList>
    </citation>
    <scope>NUCLEOTIDE SEQUENCE [LARGE SCALE GENOMIC DNA]</scope>
    <source>
        <strain evidence="1 2">USDA 415</strain>
    </source>
</reference>
<proteinExistence type="predicted"/>
<dbReference type="EMBL" id="JBGBZA010000002">
    <property type="protein sequence ID" value="MEY9316812.1"/>
    <property type="molecule type" value="Genomic_DNA"/>
</dbReference>
<evidence type="ECO:0000313" key="2">
    <source>
        <dbReference type="Proteomes" id="UP001565471"/>
    </source>
</evidence>
<sequence length="260" mass="27087">MAFSVLAAAQARAVPTGQCKLVYTSATQLTLKPFQGAALKINGAAYTLPSGGISVTNAGLGPNVLAYVYAYINAGAVTLGFWTTGHTTDTAAGNVGVEIMNGDPTKSLVGMVQTNASGQFVDSNTNRQVRSWFNDSGVQFFNATSTTVSTSNTFWTELDAGVRIFVLGWAGEQFAATFAVSVSNNTLGATTYIVPWVDGGLFGLYTFMHAPAAGYYETVTPNAGSVFGSDSVRTLALAGQVGAGTLTTTNKHISGFTLRR</sequence>
<accession>A0ABV4F054</accession>
<evidence type="ECO:0000313" key="1">
    <source>
        <dbReference type="EMBL" id="MEY9316812.1"/>
    </source>
</evidence>
<name>A0ABV4F054_BRAEL</name>
<dbReference type="Proteomes" id="UP001565471">
    <property type="component" value="Unassembled WGS sequence"/>
</dbReference>
<keyword evidence="2" id="KW-1185">Reference proteome</keyword>
<evidence type="ECO:0008006" key="3">
    <source>
        <dbReference type="Google" id="ProtNLM"/>
    </source>
</evidence>
<organism evidence="1 2">
    <name type="scientific">Bradyrhizobium elkanii</name>
    <dbReference type="NCBI Taxonomy" id="29448"/>
    <lineage>
        <taxon>Bacteria</taxon>
        <taxon>Pseudomonadati</taxon>
        <taxon>Pseudomonadota</taxon>
        <taxon>Alphaproteobacteria</taxon>
        <taxon>Hyphomicrobiales</taxon>
        <taxon>Nitrobacteraceae</taxon>
        <taxon>Bradyrhizobium</taxon>
    </lineage>
</organism>
<dbReference type="RefSeq" id="WP_253623440.1">
    <property type="nucleotide sequence ID" value="NZ_CP126004.1"/>
</dbReference>
<gene>
    <name evidence="1" type="ORF">ABIF29_003611</name>
</gene>
<protein>
    <recommendedName>
        <fullName evidence="3">Porin</fullName>
    </recommendedName>
</protein>
<comment type="caution">
    <text evidence="1">The sequence shown here is derived from an EMBL/GenBank/DDBJ whole genome shotgun (WGS) entry which is preliminary data.</text>
</comment>